<evidence type="ECO:0000256" key="2">
    <source>
        <dbReference type="ARBA" id="ARBA00012393"/>
    </source>
</evidence>
<dbReference type="SUPFAM" id="SSF52402">
    <property type="entry name" value="Adenine nucleotide alpha hydrolases-like"/>
    <property type="match status" value="1"/>
</dbReference>
<evidence type="ECO:0000256" key="1">
    <source>
        <dbReference type="ARBA" id="ARBA00004726"/>
    </source>
</evidence>
<comment type="pathway">
    <text evidence="1">Cofactor biosynthesis; FAD biosynthesis; FAD from FMN: step 1/1.</text>
</comment>
<keyword evidence="9" id="KW-0067">ATP-binding</keyword>
<evidence type="ECO:0000259" key="13">
    <source>
        <dbReference type="Pfam" id="PF01507"/>
    </source>
</evidence>
<name>A0ABP0ECZ0_9ASCO</name>
<evidence type="ECO:0000256" key="5">
    <source>
        <dbReference type="ARBA" id="ARBA00022679"/>
    </source>
</evidence>
<keyword evidence="5" id="KW-0808">Transferase</keyword>
<evidence type="ECO:0000313" key="14">
    <source>
        <dbReference type="EMBL" id="CAK7899475.1"/>
    </source>
</evidence>
<evidence type="ECO:0000256" key="7">
    <source>
        <dbReference type="ARBA" id="ARBA00022741"/>
    </source>
</evidence>
<proteinExistence type="predicted"/>
<evidence type="ECO:0000256" key="4">
    <source>
        <dbReference type="ARBA" id="ARBA00022643"/>
    </source>
</evidence>
<evidence type="ECO:0000256" key="6">
    <source>
        <dbReference type="ARBA" id="ARBA00022695"/>
    </source>
</evidence>
<comment type="catalytic activity">
    <reaction evidence="12">
        <text>FMN + ATP + H(+) = FAD + diphosphate</text>
        <dbReference type="Rhea" id="RHEA:17237"/>
        <dbReference type="ChEBI" id="CHEBI:15378"/>
        <dbReference type="ChEBI" id="CHEBI:30616"/>
        <dbReference type="ChEBI" id="CHEBI:33019"/>
        <dbReference type="ChEBI" id="CHEBI:57692"/>
        <dbReference type="ChEBI" id="CHEBI:58210"/>
        <dbReference type="EC" id="2.7.7.2"/>
    </reaction>
</comment>
<gene>
    <name evidence="14" type="primary">FAD1</name>
    <name evidence="14" type="ORF">CAAN4_C02894</name>
</gene>
<dbReference type="CDD" id="cd23948">
    <property type="entry name" value="FAD_synthase"/>
    <property type="match status" value="1"/>
</dbReference>
<dbReference type="InterPro" id="IPR002500">
    <property type="entry name" value="PAPS_reduct_dom"/>
</dbReference>
<dbReference type="Proteomes" id="UP001497600">
    <property type="component" value="Chromosome C"/>
</dbReference>
<organism evidence="14 15">
    <name type="scientific">[Candida] anglica</name>
    <dbReference type="NCBI Taxonomy" id="148631"/>
    <lineage>
        <taxon>Eukaryota</taxon>
        <taxon>Fungi</taxon>
        <taxon>Dikarya</taxon>
        <taxon>Ascomycota</taxon>
        <taxon>Saccharomycotina</taxon>
        <taxon>Pichiomycetes</taxon>
        <taxon>Debaryomycetaceae</taxon>
        <taxon>Kurtzmaniella</taxon>
    </lineage>
</organism>
<dbReference type="InterPro" id="IPR014729">
    <property type="entry name" value="Rossmann-like_a/b/a_fold"/>
</dbReference>
<evidence type="ECO:0000256" key="9">
    <source>
        <dbReference type="ARBA" id="ARBA00022840"/>
    </source>
</evidence>
<keyword evidence="15" id="KW-1185">Reference proteome</keyword>
<keyword evidence="7" id="KW-0547">Nucleotide-binding</keyword>
<dbReference type="PANTHER" id="PTHR23293">
    <property type="entry name" value="FAD SYNTHETASE-RELATED FMN ADENYLYLTRANSFERASE"/>
    <property type="match status" value="1"/>
</dbReference>
<feature type="domain" description="Phosphoadenosine phosphosulphate reductase" evidence="13">
    <location>
        <begin position="80"/>
        <end position="252"/>
    </location>
</feature>
<sequence>MSTEQVSRRNRVPGTFRDACKDAYVLVNHFLNDSQPWGRCSSDKSDFEYNDDLRGAVKEKVKKSLEVLECAIDRHGLEEIAISYNGGKDCLVMLILILATIYKMKYISSGSPDGPTGVESKFDDNYKLDAIYINSEVPFPQVSEFIANSTLQYHLNAVVIKDSLKEGFDTYLKAKPEIKAIIVGIRRSDPYGSTLEYEQVTDHNWPKFLRIHPILHWDYVHIWDFLIGCDLDYCQMYDLGYTSIGGINNTVPNPYLQNGNSYRPAYTLREDADNRERLGRTK</sequence>
<protein>
    <recommendedName>
        <fullName evidence="2">FAD synthase</fullName>
        <ecNumber evidence="2">2.7.7.2</ecNumber>
    </recommendedName>
    <alternativeName>
        <fullName evidence="10">FAD pyrophosphorylase</fullName>
    </alternativeName>
    <alternativeName>
        <fullName evidence="11">FMN adenylyltransferase</fullName>
    </alternativeName>
</protein>
<evidence type="ECO:0000256" key="8">
    <source>
        <dbReference type="ARBA" id="ARBA00022827"/>
    </source>
</evidence>
<dbReference type="Pfam" id="PF01507">
    <property type="entry name" value="PAPS_reduct"/>
    <property type="match status" value="1"/>
</dbReference>
<keyword evidence="4" id="KW-0288">FMN</keyword>
<dbReference type="EC" id="2.7.7.2" evidence="2"/>
<evidence type="ECO:0000313" key="15">
    <source>
        <dbReference type="Proteomes" id="UP001497600"/>
    </source>
</evidence>
<evidence type="ECO:0000256" key="10">
    <source>
        <dbReference type="ARBA" id="ARBA00031145"/>
    </source>
</evidence>
<keyword evidence="8" id="KW-0274">FAD</keyword>
<evidence type="ECO:0000256" key="12">
    <source>
        <dbReference type="ARBA" id="ARBA00049494"/>
    </source>
</evidence>
<keyword evidence="6" id="KW-0548">Nucleotidyltransferase</keyword>
<dbReference type="PANTHER" id="PTHR23293:SF9">
    <property type="entry name" value="FAD SYNTHASE"/>
    <property type="match status" value="1"/>
</dbReference>
<evidence type="ECO:0000256" key="3">
    <source>
        <dbReference type="ARBA" id="ARBA00022630"/>
    </source>
</evidence>
<reference evidence="14 15" key="1">
    <citation type="submission" date="2024-01" db="EMBL/GenBank/DDBJ databases">
        <authorList>
            <consortium name="Genoscope - CEA"/>
            <person name="William W."/>
        </authorList>
    </citation>
    <scope>NUCLEOTIDE SEQUENCE [LARGE SCALE GENOMIC DNA]</scope>
    <source>
        <strain evidence="14 15">29B2s-10</strain>
    </source>
</reference>
<dbReference type="Gene3D" id="3.40.50.620">
    <property type="entry name" value="HUPs"/>
    <property type="match status" value="1"/>
</dbReference>
<accession>A0ABP0ECZ0</accession>
<evidence type="ECO:0000256" key="11">
    <source>
        <dbReference type="ARBA" id="ARBA00031871"/>
    </source>
</evidence>
<dbReference type="EMBL" id="OZ004255">
    <property type="protein sequence ID" value="CAK7899475.1"/>
    <property type="molecule type" value="Genomic_DNA"/>
</dbReference>
<keyword evidence="3" id="KW-0285">Flavoprotein</keyword>